<name>A0ABT2AWJ8_9ACTN</name>
<accession>A0ABT2AWJ8</accession>
<comment type="caution">
    <text evidence="1">The sequence shown here is derived from an EMBL/GenBank/DDBJ whole genome shotgun (WGS) entry which is preliminary data.</text>
</comment>
<organism evidence="1 2">
    <name type="scientific">Streptomyces pyxinicus</name>
    <dbReference type="NCBI Taxonomy" id="2970331"/>
    <lineage>
        <taxon>Bacteria</taxon>
        <taxon>Bacillati</taxon>
        <taxon>Actinomycetota</taxon>
        <taxon>Actinomycetes</taxon>
        <taxon>Kitasatosporales</taxon>
        <taxon>Streptomycetaceae</taxon>
        <taxon>Streptomyces</taxon>
    </lineage>
</organism>
<evidence type="ECO:0000313" key="2">
    <source>
        <dbReference type="Proteomes" id="UP001205612"/>
    </source>
</evidence>
<keyword evidence="2" id="KW-1185">Reference proteome</keyword>
<protein>
    <submittedName>
        <fullName evidence="1">Uncharacterized protein</fullName>
    </submittedName>
</protein>
<dbReference type="EMBL" id="JANUGP010000002">
    <property type="protein sequence ID" value="MCS0600526.1"/>
    <property type="molecule type" value="Genomic_DNA"/>
</dbReference>
<dbReference type="Proteomes" id="UP001205612">
    <property type="component" value="Unassembled WGS sequence"/>
</dbReference>
<sequence>MALTIPDLYTGGLPPARPPIPDDHVQRWACRRCVVARTGWTLPVRVWACVHDEVCPRHNLWIGREVFTPEQQLDLTRTPDVIRAQRRYWRLRRRYGPTATDTCQEATSKLWSGLAHRHYRLNRRVELLHDLARVKGPEVAPDRTAPWRIAAGYPERVTLIGLFASAHWRRAVLNDDLLVVAQALAEFHRRFPLQTPLRGTSRTWLSTTIEATARQIEGLLNPSRGATASTAR</sequence>
<proteinExistence type="predicted"/>
<evidence type="ECO:0000313" key="1">
    <source>
        <dbReference type="EMBL" id="MCS0600526.1"/>
    </source>
</evidence>
<gene>
    <name evidence="1" type="ORF">NX794_04660</name>
</gene>
<reference evidence="1 2" key="1">
    <citation type="submission" date="2022-08" db="EMBL/GenBank/DDBJ databases">
        <authorList>
            <person name="Somphong A."/>
            <person name="Phongsopitanun W."/>
        </authorList>
    </citation>
    <scope>NUCLEOTIDE SEQUENCE [LARGE SCALE GENOMIC DNA]</scope>
    <source>
        <strain evidence="1 2">LP11</strain>
    </source>
</reference>
<dbReference type="RefSeq" id="WP_258776855.1">
    <property type="nucleotide sequence ID" value="NZ_JANUGP010000002.1"/>
</dbReference>